<proteinExistence type="predicted"/>
<name>A0AAD6ZFM0_9AGAR</name>
<reference evidence="1" key="1">
    <citation type="submission" date="2023-03" db="EMBL/GenBank/DDBJ databases">
        <title>Massive genome expansion in bonnet fungi (Mycena s.s.) driven by repeated elements and novel gene families across ecological guilds.</title>
        <authorList>
            <consortium name="Lawrence Berkeley National Laboratory"/>
            <person name="Harder C.B."/>
            <person name="Miyauchi S."/>
            <person name="Viragh M."/>
            <person name="Kuo A."/>
            <person name="Thoen E."/>
            <person name="Andreopoulos B."/>
            <person name="Lu D."/>
            <person name="Skrede I."/>
            <person name="Drula E."/>
            <person name="Henrissat B."/>
            <person name="Morin E."/>
            <person name="Kohler A."/>
            <person name="Barry K."/>
            <person name="LaButti K."/>
            <person name="Morin E."/>
            <person name="Salamov A."/>
            <person name="Lipzen A."/>
            <person name="Mereny Z."/>
            <person name="Hegedus B."/>
            <person name="Baldrian P."/>
            <person name="Stursova M."/>
            <person name="Weitz H."/>
            <person name="Taylor A."/>
            <person name="Grigoriev I.V."/>
            <person name="Nagy L.G."/>
            <person name="Martin F."/>
            <person name="Kauserud H."/>
        </authorList>
    </citation>
    <scope>NUCLEOTIDE SEQUENCE</scope>
    <source>
        <strain evidence="1">CBHHK002</strain>
    </source>
</reference>
<sequence length="256" mass="28436">MDNEFRWGDQRGCFSREGEVREDSQVNMSTSPRPTCHFDPAHFAPAAPRSSTYLVPLLALLKRVACSLAQMWQNACAACSKDQGDGIIVPCIRVLCRPYICRLGVSNLCVASDFSRLTTKFWLGFIGWLSELNPAAATKRQYYKSFSAANQLANYCTAAANGKLFLGNFCPDHFCPAAIETAGVGSESQMSMWHQFATLYIVESDRASGDDRHWCGAHERKKTAEKLCHKSSESQEGSARDKTICELRDCDHRTVG</sequence>
<keyword evidence="2" id="KW-1185">Reference proteome</keyword>
<dbReference type="Proteomes" id="UP001218218">
    <property type="component" value="Unassembled WGS sequence"/>
</dbReference>
<dbReference type="EMBL" id="JARIHO010000051">
    <property type="protein sequence ID" value="KAJ7321239.1"/>
    <property type="molecule type" value="Genomic_DNA"/>
</dbReference>
<protein>
    <submittedName>
        <fullName evidence="1">Uncharacterized protein</fullName>
    </submittedName>
</protein>
<gene>
    <name evidence="1" type="ORF">DFH08DRAFT_1033773</name>
</gene>
<evidence type="ECO:0000313" key="2">
    <source>
        <dbReference type="Proteomes" id="UP001218218"/>
    </source>
</evidence>
<evidence type="ECO:0000313" key="1">
    <source>
        <dbReference type="EMBL" id="KAJ7321239.1"/>
    </source>
</evidence>
<organism evidence="1 2">
    <name type="scientific">Mycena albidolilacea</name>
    <dbReference type="NCBI Taxonomy" id="1033008"/>
    <lineage>
        <taxon>Eukaryota</taxon>
        <taxon>Fungi</taxon>
        <taxon>Dikarya</taxon>
        <taxon>Basidiomycota</taxon>
        <taxon>Agaricomycotina</taxon>
        <taxon>Agaricomycetes</taxon>
        <taxon>Agaricomycetidae</taxon>
        <taxon>Agaricales</taxon>
        <taxon>Marasmiineae</taxon>
        <taxon>Mycenaceae</taxon>
        <taxon>Mycena</taxon>
    </lineage>
</organism>
<comment type="caution">
    <text evidence="1">The sequence shown here is derived from an EMBL/GenBank/DDBJ whole genome shotgun (WGS) entry which is preliminary data.</text>
</comment>
<accession>A0AAD6ZFM0</accession>
<dbReference type="AlphaFoldDB" id="A0AAD6ZFM0"/>